<name>A0A0K9PRM1_ZOSMR</name>
<gene>
    <name evidence="2" type="ORF">ZOSMA_191G00130</name>
</gene>
<sequence>MIGSNTDTYVLDPESSTIVSPHPKKSDLLTSSQHVSISQSGRSDSSDTPINLNTPDQSIIPQGLIRHSNRAPRMDYCKLDRIDLKTVVDEIEPQISNIQQKIRCG</sequence>
<keyword evidence="3" id="KW-1185">Reference proteome</keyword>
<evidence type="ECO:0000313" key="2">
    <source>
        <dbReference type="EMBL" id="KMZ70895.1"/>
    </source>
</evidence>
<organism evidence="2 3">
    <name type="scientific">Zostera marina</name>
    <name type="common">Eelgrass</name>
    <dbReference type="NCBI Taxonomy" id="29655"/>
    <lineage>
        <taxon>Eukaryota</taxon>
        <taxon>Viridiplantae</taxon>
        <taxon>Streptophyta</taxon>
        <taxon>Embryophyta</taxon>
        <taxon>Tracheophyta</taxon>
        <taxon>Spermatophyta</taxon>
        <taxon>Magnoliopsida</taxon>
        <taxon>Liliopsida</taxon>
        <taxon>Zosteraceae</taxon>
        <taxon>Zostera</taxon>
    </lineage>
</organism>
<dbReference type="EMBL" id="LFYR01000701">
    <property type="protein sequence ID" value="KMZ70895.1"/>
    <property type="molecule type" value="Genomic_DNA"/>
</dbReference>
<comment type="caution">
    <text evidence="2">The sequence shown here is derived from an EMBL/GenBank/DDBJ whole genome shotgun (WGS) entry which is preliminary data.</text>
</comment>
<feature type="region of interest" description="Disordered" evidence="1">
    <location>
        <begin position="1"/>
        <end position="58"/>
    </location>
</feature>
<dbReference type="AlphaFoldDB" id="A0A0K9PRM1"/>
<reference evidence="3" key="1">
    <citation type="journal article" date="2016" name="Nature">
        <title>The genome of the seagrass Zostera marina reveals angiosperm adaptation to the sea.</title>
        <authorList>
            <person name="Olsen J.L."/>
            <person name="Rouze P."/>
            <person name="Verhelst B."/>
            <person name="Lin Y.-C."/>
            <person name="Bayer T."/>
            <person name="Collen J."/>
            <person name="Dattolo E."/>
            <person name="De Paoli E."/>
            <person name="Dittami S."/>
            <person name="Maumus F."/>
            <person name="Michel G."/>
            <person name="Kersting A."/>
            <person name="Lauritano C."/>
            <person name="Lohaus R."/>
            <person name="Toepel M."/>
            <person name="Tonon T."/>
            <person name="Vanneste K."/>
            <person name="Amirebrahimi M."/>
            <person name="Brakel J."/>
            <person name="Bostroem C."/>
            <person name="Chovatia M."/>
            <person name="Grimwood J."/>
            <person name="Jenkins J.W."/>
            <person name="Jueterbock A."/>
            <person name="Mraz A."/>
            <person name="Stam W.T."/>
            <person name="Tice H."/>
            <person name="Bornberg-Bauer E."/>
            <person name="Green P.J."/>
            <person name="Pearson G.A."/>
            <person name="Procaccini G."/>
            <person name="Duarte C.M."/>
            <person name="Schmutz J."/>
            <person name="Reusch T.B.H."/>
            <person name="Van de Peer Y."/>
        </authorList>
    </citation>
    <scope>NUCLEOTIDE SEQUENCE [LARGE SCALE GENOMIC DNA]</scope>
    <source>
        <strain evidence="3">cv. Finnish</strain>
    </source>
</reference>
<feature type="compositionally biased region" description="Polar residues" evidence="1">
    <location>
        <begin position="47"/>
        <end position="58"/>
    </location>
</feature>
<evidence type="ECO:0000256" key="1">
    <source>
        <dbReference type="SAM" id="MobiDB-lite"/>
    </source>
</evidence>
<evidence type="ECO:0000313" key="3">
    <source>
        <dbReference type="Proteomes" id="UP000036987"/>
    </source>
</evidence>
<proteinExistence type="predicted"/>
<protein>
    <submittedName>
        <fullName evidence="2">Uncharacterized protein</fullName>
    </submittedName>
</protein>
<feature type="compositionally biased region" description="Polar residues" evidence="1">
    <location>
        <begin position="1"/>
        <end position="19"/>
    </location>
</feature>
<dbReference type="Proteomes" id="UP000036987">
    <property type="component" value="Unassembled WGS sequence"/>
</dbReference>
<accession>A0A0K9PRM1</accession>